<evidence type="ECO:0000256" key="4">
    <source>
        <dbReference type="ARBA" id="ARBA00022801"/>
    </source>
</evidence>
<evidence type="ECO:0000313" key="6">
    <source>
        <dbReference type="EMBL" id="KAL1836421.1"/>
    </source>
</evidence>
<dbReference type="Proteomes" id="UP001583172">
    <property type="component" value="Unassembled WGS sequence"/>
</dbReference>
<organism evidence="6 7">
    <name type="scientific">Humicola insolens</name>
    <name type="common">Soft-rot fungus</name>
    <dbReference type="NCBI Taxonomy" id="85995"/>
    <lineage>
        <taxon>Eukaryota</taxon>
        <taxon>Fungi</taxon>
        <taxon>Dikarya</taxon>
        <taxon>Ascomycota</taxon>
        <taxon>Pezizomycotina</taxon>
        <taxon>Sordariomycetes</taxon>
        <taxon>Sordariomycetidae</taxon>
        <taxon>Sordariales</taxon>
        <taxon>Chaetomiaceae</taxon>
        <taxon>Mycothermus</taxon>
    </lineage>
</organism>
<keyword evidence="7" id="KW-1185">Reference proteome</keyword>
<dbReference type="PANTHER" id="PTHR43200">
    <property type="entry name" value="PHOSPHATASE"/>
    <property type="match status" value="1"/>
</dbReference>
<comment type="similarity">
    <text evidence="2">Belongs to the inositol monophosphatase superfamily.</text>
</comment>
<keyword evidence="5" id="KW-0460">Magnesium</keyword>
<sequence length="432" mass="48658">MKSDQSPVTVADYTVQAVMIAILHAVFTADDFVGEENAQDLKEQGGPGLTKLVLGFFHKAMGKDPRTENEKKDIETLYYTINLGSKNPPAFGKSTKEFEFDPNKRYWVMDPIDGTSEFKKKKGENGQYAISLSLLCRGQVLVAVTAAPNLSFKKATQELSPGSRGWESSQETEPLGIMVSAVYGVHGARLWQVTREGLKNGMHVKSTRPPPPLDERIFYNYRLSINNEFDRLSSQGGSSSLRAIFPHLVFLDSPSSKRTDSAWVNWLAGGKYWDRNIIYASLMRYLEAAIRPRNCFQIRMPKPELKGQHWDTWDHIGTTFIYEQCGGLVTDLLGRPLVFKGTKLRDTWGIIAADPEIHPYLVLAVWDAFLHDQQTQRYFPWGVNHLDLIHHLKNSPYIGRLNALKFGEIELGTRIVARFAAGATAPRARLDP</sequence>
<dbReference type="PANTHER" id="PTHR43200:SF2">
    <property type="entry name" value="3'(2'),5'-BISPHOSPHATE NUCLEOTIDASE"/>
    <property type="match status" value="1"/>
</dbReference>
<dbReference type="InterPro" id="IPR051090">
    <property type="entry name" value="Inositol_monoP_superfamily"/>
</dbReference>
<evidence type="ECO:0000256" key="3">
    <source>
        <dbReference type="ARBA" id="ARBA00022723"/>
    </source>
</evidence>
<dbReference type="SUPFAM" id="SSF56655">
    <property type="entry name" value="Carbohydrate phosphatase"/>
    <property type="match status" value="1"/>
</dbReference>
<evidence type="ECO:0000313" key="7">
    <source>
        <dbReference type="Proteomes" id="UP001583172"/>
    </source>
</evidence>
<comment type="caution">
    <text evidence="6">The sequence shown here is derived from an EMBL/GenBank/DDBJ whole genome shotgun (WGS) entry which is preliminary data.</text>
</comment>
<dbReference type="Gene3D" id="3.40.190.80">
    <property type="match status" value="1"/>
</dbReference>
<evidence type="ECO:0000256" key="1">
    <source>
        <dbReference type="ARBA" id="ARBA00001946"/>
    </source>
</evidence>
<keyword evidence="3" id="KW-0479">Metal-binding</keyword>
<accession>A0ABR3V3Y8</accession>
<name>A0ABR3V3Y8_HUMIN</name>
<gene>
    <name evidence="6" type="ORF">VTJ49DRAFT_5171</name>
</gene>
<protein>
    <submittedName>
        <fullName evidence="6">Uncharacterized protein</fullName>
    </submittedName>
</protein>
<evidence type="ECO:0000256" key="2">
    <source>
        <dbReference type="ARBA" id="ARBA00009759"/>
    </source>
</evidence>
<dbReference type="Gene3D" id="3.30.540.10">
    <property type="entry name" value="Fructose-1,6-Bisphosphatase, subunit A, domain 1"/>
    <property type="match status" value="1"/>
</dbReference>
<reference evidence="6 7" key="1">
    <citation type="journal article" date="2024" name="Commun. Biol.">
        <title>Comparative genomic analysis of thermophilic fungi reveals convergent evolutionary adaptations and gene losses.</title>
        <authorList>
            <person name="Steindorff A.S."/>
            <person name="Aguilar-Pontes M.V."/>
            <person name="Robinson A.J."/>
            <person name="Andreopoulos B."/>
            <person name="LaButti K."/>
            <person name="Kuo A."/>
            <person name="Mondo S."/>
            <person name="Riley R."/>
            <person name="Otillar R."/>
            <person name="Haridas S."/>
            <person name="Lipzen A."/>
            <person name="Grimwood J."/>
            <person name="Schmutz J."/>
            <person name="Clum A."/>
            <person name="Reid I.D."/>
            <person name="Moisan M.C."/>
            <person name="Butler G."/>
            <person name="Nguyen T.T.M."/>
            <person name="Dewar K."/>
            <person name="Conant G."/>
            <person name="Drula E."/>
            <person name="Henrissat B."/>
            <person name="Hansel C."/>
            <person name="Singer S."/>
            <person name="Hutchinson M.I."/>
            <person name="de Vries R.P."/>
            <person name="Natvig D.O."/>
            <person name="Powell A.J."/>
            <person name="Tsang A."/>
            <person name="Grigoriev I.V."/>
        </authorList>
    </citation>
    <scope>NUCLEOTIDE SEQUENCE [LARGE SCALE GENOMIC DNA]</scope>
    <source>
        <strain evidence="6 7">CBS 620.91</strain>
    </source>
</reference>
<dbReference type="PROSITE" id="PS00629">
    <property type="entry name" value="IMP_1"/>
    <property type="match status" value="1"/>
</dbReference>
<proteinExistence type="inferred from homology"/>
<keyword evidence="4" id="KW-0378">Hydrolase</keyword>
<dbReference type="Pfam" id="PF00459">
    <property type="entry name" value="Inositol_P"/>
    <property type="match status" value="1"/>
</dbReference>
<dbReference type="EMBL" id="JAZGSY010000414">
    <property type="protein sequence ID" value="KAL1836421.1"/>
    <property type="molecule type" value="Genomic_DNA"/>
</dbReference>
<dbReference type="InterPro" id="IPR020583">
    <property type="entry name" value="Inositol_monoP_metal-BS"/>
</dbReference>
<evidence type="ECO:0000256" key="5">
    <source>
        <dbReference type="ARBA" id="ARBA00022842"/>
    </source>
</evidence>
<dbReference type="InterPro" id="IPR000760">
    <property type="entry name" value="Inositol_monophosphatase-like"/>
</dbReference>
<comment type="cofactor">
    <cofactor evidence="1">
        <name>Mg(2+)</name>
        <dbReference type="ChEBI" id="CHEBI:18420"/>
    </cofactor>
</comment>